<proteinExistence type="predicted"/>
<feature type="non-terminal residue" evidence="1">
    <location>
        <position position="1"/>
    </location>
</feature>
<gene>
    <name evidence="1" type="ORF">PCOR1329_LOCUS78660</name>
</gene>
<dbReference type="EMBL" id="CAUYUJ010020989">
    <property type="protein sequence ID" value="CAK0901846.1"/>
    <property type="molecule type" value="Genomic_DNA"/>
</dbReference>
<protein>
    <submittedName>
        <fullName evidence="1">Uncharacterized protein</fullName>
    </submittedName>
</protein>
<feature type="non-terminal residue" evidence="1">
    <location>
        <position position="144"/>
    </location>
</feature>
<dbReference type="Proteomes" id="UP001189429">
    <property type="component" value="Unassembled WGS sequence"/>
</dbReference>
<sequence length="144" mass="15338">TEEYASHLLLGMAKDTEVFAFVKSKCWHPGGGHVCTKAGHSCVRRVVDMAGTPFAKSWRTMGRAVRAVVAGTGRSREVFSMDDVVPALRETLSHLTPPERAVTDEGSCGWPCECCGAELDGLSCAAVDVDQAFEACKGESVMSA</sequence>
<evidence type="ECO:0000313" key="2">
    <source>
        <dbReference type="Proteomes" id="UP001189429"/>
    </source>
</evidence>
<evidence type="ECO:0000313" key="1">
    <source>
        <dbReference type="EMBL" id="CAK0901846.1"/>
    </source>
</evidence>
<keyword evidence="2" id="KW-1185">Reference proteome</keyword>
<comment type="caution">
    <text evidence="1">The sequence shown here is derived from an EMBL/GenBank/DDBJ whole genome shotgun (WGS) entry which is preliminary data.</text>
</comment>
<name>A0ABN9XPL6_9DINO</name>
<organism evidence="1 2">
    <name type="scientific">Prorocentrum cordatum</name>
    <dbReference type="NCBI Taxonomy" id="2364126"/>
    <lineage>
        <taxon>Eukaryota</taxon>
        <taxon>Sar</taxon>
        <taxon>Alveolata</taxon>
        <taxon>Dinophyceae</taxon>
        <taxon>Prorocentrales</taxon>
        <taxon>Prorocentraceae</taxon>
        <taxon>Prorocentrum</taxon>
    </lineage>
</organism>
<accession>A0ABN9XPL6</accession>
<reference evidence="1" key="1">
    <citation type="submission" date="2023-10" db="EMBL/GenBank/DDBJ databases">
        <authorList>
            <person name="Chen Y."/>
            <person name="Shah S."/>
            <person name="Dougan E. K."/>
            <person name="Thang M."/>
            <person name="Chan C."/>
        </authorList>
    </citation>
    <scope>NUCLEOTIDE SEQUENCE [LARGE SCALE GENOMIC DNA]</scope>
</reference>